<comment type="caution">
    <text evidence="1">The sequence shown here is derived from an EMBL/GenBank/DDBJ whole genome shotgun (WGS) entry which is preliminary data.</text>
</comment>
<reference evidence="1 2" key="1">
    <citation type="journal article" date="2010" name="Appl. Microbiol. Biotechnol.">
        <title>Genotypic diversity in Oenococcus oeni by high-density microarray comparative genome hybridization and whole genome sequencing.</title>
        <authorList>
            <person name="Borneman A.R."/>
            <person name="Bartowsky E.J."/>
            <person name="McCarthy J."/>
            <person name="Chambers P.J."/>
        </authorList>
    </citation>
    <scope>NUCLEOTIDE SEQUENCE [LARGE SCALE GENOMIC DNA]</scope>
    <source>
        <strain evidence="1 2">AWRIB429</strain>
    </source>
</reference>
<accession>D3L907</accession>
<dbReference type="AlphaFoldDB" id="D3L907"/>
<gene>
    <name evidence="1" type="ORF">AWRIB429_0837</name>
</gene>
<name>D3L907_OENOE</name>
<dbReference type="EMBL" id="ACSE01000015">
    <property type="protein sequence ID" value="EFD88637.1"/>
    <property type="molecule type" value="Genomic_DNA"/>
</dbReference>
<evidence type="ECO:0000313" key="1">
    <source>
        <dbReference type="EMBL" id="EFD88637.1"/>
    </source>
</evidence>
<evidence type="ECO:0000313" key="2">
    <source>
        <dbReference type="Proteomes" id="UP000003075"/>
    </source>
</evidence>
<sequence length="41" mass="5177">MFPNFVIDFKFNHYQIKFKIKKIRYFIKLFLKSKIKKPLLI</sequence>
<protein>
    <submittedName>
        <fullName evidence="1">Uncharacterized protein</fullName>
    </submittedName>
</protein>
<proteinExistence type="predicted"/>
<dbReference type="Proteomes" id="UP000003075">
    <property type="component" value="Unassembled WGS sequence"/>
</dbReference>
<organism evidence="1 2">
    <name type="scientific">Oenococcus oeni AWRIB429</name>
    <dbReference type="NCBI Taxonomy" id="655225"/>
    <lineage>
        <taxon>Bacteria</taxon>
        <taxon>Bacillati</taxon>
        <taxon>Bacillota</taxon>
        <taxon>Bacilli</taxon>
        <taxon>Lactobacillales</taxon>
        <taxon>Lactobacillaceae</taxon>
        <taxon>Oenococcus</taxon>
    </lineage>
</organism>